<reference evidence="8 9" key="1">
    <citation type="submission" date="2024-02" db="EMBL/GenBank/DDBJ databases">
        <authorList>
            <person name="Daric V."/>
            <person name="Darras S."/>
        </authorList>
    </citation>
    <scope>NUCLEOTIDE SEQUENCE [LARGE SCALE GENOMIC DNA]</scope>
</reference>
<evidence type="ECO:0000256" key="3">
    <source>
        <dbReference type="ARBA" id="ARBA00022737"/>
    </source>
</evidence>
<dbReference type="Gene3D" id="3.80.10.10">
    <property type="entry name" value="Ribonuclease Inhibitor"/>
    <property type="match status" value="1"/>
</dbReference>
<keyword evidence="2" id="KW-0963">Cytoplasm</keyword>
<protein>
    <recommendedName>
        <fullName evidence="7">NACHT domain-containing protein</fullName>
    </recommendedName>
</protein>
<evidence type="ECO:0000256" key="4">
    <source>
        <dbReference type="ARBA" id="ARBA00022741"/>
    </source>
</evidence>
<gene>
    <name evidence="8" type="ORF">CVLEPA_LOCUS15999</name>
</gene>
<dbReference type="Gene3D" id="3.40.50.300">
    <property type="entry name" value="P-loop containing nucleotide triphosphate hydrolases"/>
    <property type="match status" value="1"/>
</dbReference>
<sequence length="766" mass="87164">MFQNFQHVEDNGQQGQLLACETHERVFLELVSRVAGNANGPVSITFAPNYQRNYNNRYYADQREFHHVDVANSSDLNFGSGNKVCNVHDQGLPMTGSEQKQSNSEGRSSSIAIADTDFRKKDEDNAIKKVLELQEKYREDDIQLQGIDVVGSDIPEVHPTYMKISFYQGEAAPKTEEYLPSTATLSIREELQVDFEDLLQSENQPHFVCLIGIPGSGKSTCASRLAKSKDFACFSMNFMDMTYPDPLTLKDLLLRKAYPDLEKKVCDEAFRWIVHNQKQCAFIFDGIDQAEWTLKEKVPRQDYDTPLPVADLVSNLCNKRFLPDAHLVFTSRPHSVIFLPKSCRPDATYLLGDLTYDCTKELFYSYAGDQAGSMWEALESHAPHLISLCSNPLMIQLVVASCLNPSSKFGNILSLSCKSFTQTRVFATVLDNLKRCNNTRHKNIEELSAQIGRVAFQATKNSTVIITTDQLRKEGLSTEKVQDIIITFHSRKGITSKVFEGDTKMIFCHQTFQEYYTGYHVTHSMSIQDFLALVKGQLFTYRWAMVRRFVCGQLVDLTSGFQEEKSCTSIRNDTAYKRKSTGELKAVGDLIHEKRQILVDSIIQKMKEFSAKFEGDADSKRRLLDLWCDVHECNDEYLRKKAAEYTPVNVKLWATPLNAHQVFSCCYILSLAENIQVLNLSSCHLTRTYFRQFCDAIKHMKSIKMFSFVGNYLESNAVHDICEILPYITHELGMGWCFASTFGMRSANEDEMSLIQESLNKLDDSV</sequence>
<name>A0ABP0G2L2_CLALP</name>
<dbReference type="SUPFAM" id="SSF52540">
    <property type="entry name" value="P-loop containing nucleoside triphosphate hydrolases"/>
    <property type="match status" value="1"/>
</dbReference>
<accession>A0ABP0G2L2</accession>
<dbReference type="InterPro" id="IPR027417">
    <property type="entry name" value="P-loop_NTPase"/>
</dbReference>
<evidence type="ECO:0000259" key="7">
    <source>
        <dbReference type="Pfam" id="PF05729"/>
    </source>
</evidence>
<organism evidence="8 9">
    <name type="scientific">Clavelina lepadiformis</name>
    <name type="common">Light-bulb sea squirt</name>
    <name type="synonym">Ascidia lepadiformis</name>
    <dbReference type="NCBI Taxonomy" id="159417"/>
    <lineage>
        <taxon>Eukaryota</taxon>
        <taxon>Metazoa</taxon>
        <taxon>Chordata</taxon>
        <taxon>Tunicata</taxon>
        <taxon>Ascidiacea</taxon>
        <taxon>Aplousobranchia</taxon>
        <taxon>Clavelinidae</taxon>
        <taxon>Clavelina</taxon>
    </lineage>
</organism>
<evidence type="ECO:0000256" key="2">
    <source>
        <dbReference type="ARBA" id="ARBA00022490"/>
    </source>
</evidence>
<dbReference type="Pfam" id="PF05729">
    <property type="entry name" value="NACHT"/>
    <property type="match status" value="1"/>
</dbReference>
<keyword evidence="9" id="KW-1185">Reference proteome</keyword>
<evidence type="ECO:0000313" key="9">
    <source>
        <dbReference type="Proteomes" id="UP001642483"/>
    </source>
</evidence>
<dbReference type="Proteomes" id="UP001642483">
    <property type="component" value="Unassembled WGS sequence"/>
</dbReference>
<dbReference type="SUPFAM" id="SSF52047">
    <property type="entry name" value="RNI-like"/>
    <property type="match status" value="1"/>
</dbReference>
<keyword evidence="4" id="KW-0547">Nucleotide-binding</keyword>
<dbReference type="InterPro" id="IPR007111">
    <property type="entry name" value="NACHT_NTPase"/>
</dbReference>
<comment type="subcellular location">
    <subcellularLocation>
        <location evidence="1">Cytoplasm</location>
    </subcellularLocation>
</comment>
<feature type="compositionally biased region" description="Polar residues" evidence="6">
    <location>
        <begin position="96"/>
        <end position="111"/>
    </location>
</feature>
<evidence type="ECO:0000256" key="1">
    <source>
        <dbReference type="ARBA" id="ARBA00004496"/>
    </source>
</evidence>
<evidence type="ECO:0000256" key="5">
    <source>
        <dbReference type="ARBA" id="ARBA00022840"/>
    </source>
</evidence>
<keyword evidence="5" id="KW-0067">ATP-binding</keyword>
<dbReference type="PANTHER" id="PTHR45690">
    <property type="entry name" value="NACHT, LRR AND PYD DOMAINS-CONTAINING PROTEIN 12"/>
    <property type="match status" value="1"/>
</dbReference>
<proteinExistence type="predicted"/>
<comment type="caution">
    <text evidence="8">The sequence shown here is derived from an EMBL/GenBank/DDBJ whole genome shotgun (WGS) entry which is preliminary data.</text>
</comment>
<dbReference type="InterPro" id="IPR032675">
    <property type="entry name" value="LRR_dom_sf"/>
</dbReference>
<dbReference type="InterPro" id="IPR050637">
    <property type="entry name" value="NLRP_innate_immun_reg"/>
</dbReference>
<dbReference type="EMBL" id="CAWYQH010000098">
    <property type="protein sequence ID" value="CAK8684899.1"/>
    <property type="molecule type" value="Genomic_DNA"/>
</dbReference>
<dbReference type="PANTHER" id="PTHR45690:SF19">
    <property type="entry name" value="NACHT, LRR AND PYD DOMAINS-CONTAINING PROTEIN 3"/>
    <property type="match status" value="1"/>
</dbReference>
<feature type="region of interest" description="Disordered" evidence="6">
    <location>
        <begin position="89"/>
        <end position="111"/>
    </location>
</feature>
<evidence type="ECO:0000313" key="8">
    <source>
        <dbReference type="EMBL" id="CAK8684899.1"/>
    </source>
</evidence>
<feature type="domain" description="NACHT" evidence="7">
    <location>
        <begin position="207"/>
        <end position="368"/>
    </location>
</feature>
<evidence type="ECO:0000256" key="6">
    <source>
        <dbReference type="SAM" id="MobiDB-lite"/>
    </source>
</evidence>
<keyword evidence="3" id="KW-0677">Repeat</keyword>